<dbReference type="EMBL" id="JACBZX010000001">
    <property type="protein sequence ID" value="NYG37048.1"/>
    <property type="molecule type" value="Genomic_DNA"/>
</dbReference>
<keyword evidence="4" id="KW-1185">Reference proteome</keyword>
<organism evidence="3 4">
    <name type="scientific">Janibacter alkaliphilus</name>
    <dbReference type="NCBI Taxonomy" id="1069963"/>
    <lineage>
        <taxon>Bacteria</taxon>
        <taxon>Bacillati</taxon>
        <taxon>Actinomycetota</taxon>
        <taxon>Actinomycetes</taxon>
        <taxon>Micrococcales</taxon>
        <taxon>Intrasporangiaceae</taxon>
        <taxon>Janibacter</taxon>
    </lineage>
</organism>
<accession>A0A852X3P0</accession>
<feature type="compositionally biased region" description="Low complexity" evidence="1">
    <location>
        <begin position="264"/>
        <end position="274"/>
    </location>
</feature>
<feature type="transmembrane region" description="Helical" evidence="2">
    <location>
        <begin position="137"/>
        <end position="155"/>
    </location>
</feature>
<dbReference type="RefSeq" id="WP_179462477.1">
    <property type="nucleotide sequence ID" value="NZ_JACBZX010000001.1"/>
</dbReference>
<evidence type="ECO:0000313" key="3">
    <source>
        <dbReference type="EMBL" id="NYG37048.1"/>
    </source>
</evidence>
<keyword evidence="2" id="KW-0812">Transmembrane</keyword>
<feature type="compositionally biased region" description="Basic and acidic residues" evidence="1">
    <location>
        <begin position="85"/>
        <end position="108"/>
    </location>
</feature>
<name>A0A852X3P0_9MICO</name>
<feature type="compositionally biased region" description="Low complexity" evidence="1">
    <location>
        <begin position="210"/>
        <end position="242"/>
    </location>
</feature>
<reference evidence="3 4" key="1">
    <citation type="submission" date="2020-07" db="EMBL/GenBank/DDBJ databases">
        <title>Sequencing the genomes of 1000 actinobacteria strains.</title>
        <authorList>
            <person name="Klenk H.-P."/>
        </authorList>
    </citation>
    <scope>NUCLEOTIDE SEQUENCE [LARGE SCALE GENOMIC DNA]</scope>
    <source>
        <strain evidence="3 4">DSM 24723</strain>
    </source>
</reference>
<proteinExistence type="predicted"/>
<feature type="transmembrane region" description="Helical" evidence="2">
    <location>
        <begin position="161"/>
        <end position="178"/>
    </location>
</feature>
<dbReference type="Proteomes" id="UP000592181">
    <property type="component" value="Unassembled WGS sequence"/>
</dbReference>
<feature type="compositionally biased region" description="Basic and acidic residues" evidence="1">
    <location>
        <begin position="198"/>
        <end position="209"/>
    </location>
</feature>
<gene>
    <name evidence="3" type="ORF">BJY28_001517</name>
</gene>
<evidence type="ECO:0000256" key="2">
    <source>
        <dbReference type="SAM" id="Phobius"/>
    </source>
</evidence>
<evidence type="ECO:0000313" key="4">
    <source>
        <dbReference type="Proteomes" id="UP000592181"/>
    </source>
</evidence>
<feature type="region of interest" description="Disordered" evidence="1">
    <location>
        <begin position="81"/>
        <end position="118"/>
    </location>
</feature>
<keyword evidence="2" id="KW-1133">Transmembrane helix</keyword>
<protein>
    <submittedName>
        <fullName evidence="3">Uncharacterized protein</fullName>
    </submittedName>
</protein>
<keyword evidence="2" id="KW-0472">Membrane</keyword>
<evidence type="ECO:0000256" key="1">
    <source>
        <dbReference type="SAM" id="MobiDB-lite"/>
    </source>
</evidence>
<comment type="caution">
    <text evidence="3">The sequence shown here is derived from an EMBL/GenBank/DDBJ whole genome shotgun (WGS) entry which is preliminary data.</text>
</comment>
<feature type="region of interest" description="Disordered" evidence="1">
    <location>
        <begin position="195"/>
        <end position="345"/>
    </location>
</feature>
<sequence>MQSSSLIFVIVVAIWAVYLLQYWIKRRDHLSTVRSVDRFSAAMRVLDHHRLHDEGAEPAPRSYAITPTKAARPTVTVKRAAAPRAAHDGGAHDGVHETRDAGAPDHESPVQPMTSAQPAARRTLIDRVVDAPRRVRGLTLLAHLALLPVVLLLTAFGPLPWWLPVVMLVGTAGAFGWLRQGVVEERAAARAHARAVRHHADTGAPERARTAPAATRTAAARPAATRSSAPRTSTAAAPTAEATVRRERADAPFDAQPSADLPQAEAPTAEVVEPVEARTEPEPGTWQPVPVPRPTYTMKARVQRPEPAPLPAEQPRQAMAPVEDDLEELPAVDGDLVAPRRVVGG</sequence>
<feature type="transmembrane region" description="Helical" evidence="2">
    <location>
        <begin position="6"/>
        <end position="24"/>
    </location>
</feature>
<dbReference type="AlphaFoldDB" id="A0A852X3P0"/>